<evidence type="ECO:0000256" key="1">
    <source>
        <dbReference type="SAM" id="MobiDB-lite"/>
    </source>
</evidence>
<evidence type="ECO:0000313" key="2">
    <source>
        <dbReference type="EMBL" id="AFR10227.1"/>
    </source>
</evidence>
<dbReference type="STRING" id="1205910.B005_3595"/>
<dbReference type="AlphaFoldDB" id="J7LHV7"/>
<dbReference type="Proteomes" id="UP000003779">
    <property type="component" value="Chromosome"/>
</dbReference>
<name>J7LHV7_NOCAA</name>
<gene>
    <name evidence="2" type="ordered locus">B005_3595</name>
</gene>
<reference evidence="2 3" key="1">
    <citation type="journal article" date="2012" name="J. Bacteriol.">
        <title>Whole-Genome Sequence of Nocardiopsis alba Strain ATCC BAA-2165, Associated with Honeybees.</title>
        <authorList>
            <person name="Qiao J."/>
            <person name="Chen L."/>
            <person name="Li Y."/>
            <person name="Wang J."/>
            <person name="Zhang W."/>
            <person name="Chen S."/>
        </authorList>
    </citation>
    <scope>NUCLEOTIDE SEQUENCE [LARGE SCALE GENOMIC DNA]</scope>
    <source>
        <strain evidence="3">ATCC BAA-2165 / BE74</strain>
    </source>
</reference>
<organism evidence="2 3">
    <name type="scientific">Nocardiopsis alba (strain ATCC BAA-2165 / BE74)</name>
    <dbReference type="NCBI Taxonomy" id="1205910"/>
    <lineage>
        <taxon>Bacteria</taxon>
        <taxon>Bacillati</taxon>
        <taxon>Actinomycetota</taxon>
        <taxon>Actinomycetes</taxon>
        <taxon>Streptosporangiales</taxon>
        <taxon>Nocardiopsidaceae</taxon>
        <taxon>Nocardiopsis</taxon>
    </lineage>
</organism>
<reference evidence="3" key="2">
    <citation type="submission" date="2012-08" db="EMBL/GenBank/DDBJ databases">
        <title>Whole-genome sequence of Nocardiopsis alba strain ATCC BAA-2165 associated with honeybees.</title>
        <authorList>
            <person name="Qiao J."/>
            <person name="Chen L."/>
            <person name="Li Y."/>
            <person name="Wang J."/>
            <person name="Zhang W."/>
            <person name="Chen S."/>
        </authorList>
    </citation>
    <scope>NUCLEOTIDE SEQUENCE [LARGE SCALE GENOMIC DNA]</scope>
    <source>
        <strain evidence="3">ATCC BAA-2165 / BE74</strain>
    </source>
</reference>
<proteinExistence type="predicted"/>
<sequence length="65" mass="7180">MRAGEGAARRGLGRTASFIIPWRPDRPHRMFPGGVRQYGRDKRMSTSRLCEPATGTGPPVPWESG</sequence>
<dbReference type="EMBL" id="CP003788">
    <property type="protein sequence ID" value="AFR10227.1"/>
    <property type="molecule type" value="Genomic_DNA"/>
</dbReference>
<feature type="region of interest" description="Disordered" evidence="1">
    <location>
        <begin position="29"/>
        <end position="65"/>
    </location>
</feature>
<evidence type="ECO:0000313" key="3">
    <source>
        <dbReference type="Proteomes" id="UP000003779"/>
    </source>
</evidence>
<dbReference type="HOGENOM" id="CLU_2845402_0_0_11"/>
<protein>
    <submittedName>
        <fullName evidence="2">Uncharacterized protein</fullName>
    </submittedName>
</protein>
<dbReference type="KEGG" id="nal:B005_3595"/>
<accession>J7LHV7</accession>
<dbReference type="PATRIC" id="fig|1205910.3.peg.3400"/>